<evidence type="ECO:0000259" key="5">
    <source>
        <dbReference type="Pfam" id="PF07715"/>
    </source>
</evidence>
<evidence type="ECO:0000313" key="7">
    <source>
        <dbReference type="EMBL" id="MBB5287442.1"/>
    </source>
</evidence>
<dbReference type="InterPro" id="IPR041700">
    <property type="entry name" value="OMP_b-brl_3"/>
</dbReference>
<dbReference type="InterPro" id="IPR008969">
    <property type="entry name" value="CarboxyPept-like_regulatory"/>
</dbReference>
<dbReference type="Pfam" id="PF14905">
    <property type="entry name" value="OMP_b-brl_3"/>
    <property type="match status" value="1"/>
</dbReference>
<dbReference type="EMBL" id="JACHGF010000018">
    <property type="protein sequence ID" value="MBB5287442.1"/>
    <property type="molecule type" value="Genomic_DNA"/>
</dbReference>
<organism evidence="7 8">
    <name type="scientific">Rhabdobacter roseus</name>
    <dbReference type="NCBI Taxonomy" id="1655419"/>
    <lineage>
        <taxon>Bacteria</taxon>
        <taxon>Pseudomonadati</taxon>
        <taxon>Bacteroidota</taxon>
        <taxon>Cytophagia</taxon>
        <taxon>Cytophagales</taxon>
        <taxon>Cytophagaceae</taxon>
        <taxon>Rhabdobacter</taxon>
    </lineage>
</organism>
<dbReference type="Gene3D" id="2.170.130.10">
    <property type="entry name" value="TonB-dependent receptor, plug domain"/>
    <property type="match status" value="1"/>
</dbReference>
<keyword evidence="4" id="KW-0732">Signal</keyword>
<dbReference type="SUPFAM" id="SSF49464">
    <property type="entry name" value="Carboxypeptidase regulatory domain-like"/>
    <property type="match status" value="1"/>
</dbReference>
<dbReference type="RefSeq" id="WP_184179612.1">
    <property type="nucleotide sequence ID" value="NZ_JACHGF010000018.1"/>
</dbReference>
<comment type="subcellular location">
    <subcellularLocation>
        <location evidence="1">Cell outer membrane</location>
    </subcellularLocation>
</comment>
<dbReference type="Gene3D" id="2.40.170.20">
    <property type="entry name" value="TonB-dependent receptor, beta-barrel domain"/>
    <property type="match status" value="1"/>
</dbReference>
<gene>
    <name evidence="7" type="ORF">HNQ92_005605</name>
</gene>
<dbReference type="PANTHER" id="PTHR40980:SF4">
    <property type="entry name" value="TONB-DEPENDENT RECEPTOR-LIKE BETA-BARREL DOMAIN-CONTAINING PROTEIN"/>
    <property type="match status" value="1"/>
</dbReference>
<dbReference type="SUPFAM" id="SSF56935">
    <property type="entry name" value="Porins"/>
    <property type="match status" value="1"/>
</dbReference>
<evidence type="ECO:0000256" key="4">
    <source>
        <dbReference type="SAM" id="SignalP"/>
    </source>
</evidence>
<keyword evidence="8" id="KW-1185">Reference proteome</keyword>
<dbReference type="GO" id="GO:0009279">
    <property type="term" value="C:cell outer membrane"/>
    <property type="evidence" value="ECO:0007669"/>
    <property type="project" value="UniProtKB-SubCell"/>
</dbReference>
<dbReference type="Gene3D" id="2.60.40.1120">
    <property type="entry name" value="Carboxypeptidase-like, regulatory domain"/>
    <property type="match status" value="1"/>
</dbReference>
<sequence length="792" mass="89579">MKYLFVLLLGACFASEIIAQVPGSQVAVLGRVLDSLSGKPVPFATVAVFQQERLVEGTLTDSLGYFAFQTLPLDTYYLAVSAVGYRRFQTAPQTLDASQPTWQVGVVRLALEAQNLQTVTVRGQKPLIEQRADGLVFNAESLPTGAGSDATDLLRKVPLLTVDANGGLSLRGSSQLRVFIDGKPSEVYASSVADALKAIPGESIVKVEVITHPSARYDAEGTDGVVHITTRKSRDNATNGNLSGVLGNRSEQIMADVHTKYQKWLLKADGFYQKYWNRNGSVLERETGTWAMRQNNESRQRGDYFFGGLNVLYSLDSLHTLNAGYRLRWSPYRTHTVSDYFYAENEPKVPTFRRYIDSPVGNNGHTFNLGYTGTSRDKRKEFSLLGMYFLFGGTSRYALEQLSGEEMIDYRENFRSQTHNRDLTLQADYAQAFGKQLKWETGGKLMQKKLASDSEFRIYDFEKQYYSYDAIRSNAFSYQSAIYALYTQLSLNRAHWTLLAGARYEHTSLRAVFQDTSLQVPSFQNLVPNLLLSRKLGAQSTLKLSYTVRLVRPYFSLLNPTVNNADSLTIQYGNPYLRPESTRRYQLSFTRNAPKLFTDAALFFNQNHNSFENVRLARPDGVFESTWQNLGRNRRLGLSLNLSWKPTAALSLGGTLTAQYVRLESPALGTSNAGLMRIAVLNGTYKLPQSFSIDFYGYFDANQVRLQGYRSGWKYYSLTVSKKSKNERANVSLRMDTLLTPHTFIREETVSDSFRQLQSHRYQNQHLRLSFSYKLGKKEIKSPRVRQVENPE</sequence>
<proteinExistence type="predicted"/>
<accession>A0A840U0L7</accession>
<feature type="chain" id="PRO_5032670646" description="TonB-dependent receptor" evidence="4">
    <location>
        <begin position="20"/>
        <end position="792"/>
    </location>
</feature>
<keyword evidence="2" id="KW-0472">Membrane</keyword>
<name>A0A840U0L7_9BACT</name>
<dbReference type="InterPro" id="IPR037066">
    <property type="entry name" value="Plug_dom_sf"/>
</dbReference>
<feature type="domain" description="TonB-dependent receptor plug" evidence="5">
    <location>
        <begin position="136"/>
        <end position="225"/>
    </location>
</feature>
<evidence type="ECO:0000256" key="1">
    <source>
        <dbReference type="ARBA" id="ARBA00004442"/>
    </source>
</evidence>
<evidence type="ECO:0000256" key="3">
    <source>
        <dbReference type="ARBA" id="ARBA00023237"/>
    </source>
</evidence>
<feature type="domain" description="Outer membrane protein beta-barrel" evidence="6">
    <location>
        <begin position="377"/>
        <end position="773"/>
    </location>
</feature>
<protein>
    <recommendedName>
        <fullName evidence="9">TonB-dependent receptor</fullName>
    </recommendedName>
</protein>
<dbReference type="Proteomes" id="UP000557307">
    <property type="component" value="Unassembled WGS sequence"/>
</dbReference>
<evidence type="ECO:0000259" key="6">
    <source>
        <dbReference type="Pfam" id="PF14905"/>
    </source>
</evidence>
<reference evidence="7 8" key="1">
    <citation type="submission" date="2020-08" db="EMBL/GenBank/DDBJ databases">
        <title>Genomic Encyclopedia of Type Strains, Phase IV (KMG-IV): sequencing the most valuable type-strain genomes for metagenomic binning, comparative biology and taxonomic classification.</title>
        <authorList>
            <person name="Goeker M."/>
        </authorList>
    </citation>
    <scope>NUCLEOTIDE SEQUENCE [LARGE SCALE GENOMIC DNA]</scope>
    <source>
        <strain evidence="7 8">DSM 105074</strain>
    </source>
</reference>
<dbReference type="AlphaFoldDB" id="A0A840U0L7"/>
<evidence type="ECO:0000313" key="8">
    <source>
        <dbReference type="Proteomes" id="UP000557307"/>
    </source>
</evidence>
<dbReference type="PANTHER" id="PTHR40980">
    <property type="entry name" value="PLUG DOMAIN-CONTAINING PROTEIN"/>
    <property type="match status" value="1"/>
</dbReference>
<keyword evidence="3" id="KW-0998">Cell outer membrane</keyword>
<dbReference type="Pfam" id="PF07715">
    <property type="entry name" value="Plug"/>
    <property type="match status" value="1"/>
</dbReference>
<dbReference type="Pfam" id="PF13620">
    <property type="entry name" value="CarboxypepD_reg"/>
    <property type="match status" value="1"/>
</dbReference>
<evidence type="ECO:0008006" key="9">
    <source>
        <dbReference type="Google" id="ProtNLM"/>
    </source>
</evidence>
<dbReference type="InterPro" id="IPR036942">
    <property type="entry name" value="Beta-barrel_TonB_sf"/>
</dbReference>
<evidence type="ECO:0000256" key="2">
    <source>
        <dbReference type="ARBA" id="ARBA00023136"/>
    </source>
</evidence>
<dbReference type="InterPro" id="IPR012910">
    <property type="entry name" value="Plug_dom"/>
</dbReference>
<feature type="signal peptide" evidence="4">
    <location>
        <begin position="1"/>
        <end position="19"/>
    </location>
</feature>
<comment type="caution">
    <text evidence="7">The sequence shown here is derived from an EMBL/GenBank/DDBJ whole genome shotgun (WGS) entry which is preliminary data.</text>
</comment>